<dbReference type="STRING" id="1080227.A8L45_09215"/>
<dbReference type="Proteomes" id="UP000094936">
    <property type="component" value="Unassembled WGS sequence"/>
</dbReference>
<dbReference type="SUPFAM" id="SSF81298">
    <property type="entry name" value="Adenylylcyclase toxin (the edema factor)"/>
    <property type="match status" value="1"/>
</dbReference>
<dbReference type="InterPro" id="IPR037017">
    <property type="entry name" value="Anthrax_toxin_edema_cen_sf"/>
</dbReference>
<organism evidence="2 3">
    <name type="scientific">Veronia pacifica</name>
    <dbReference type="NCBI Taxonomy" id="1080227"/>
    <lineage>
        <taxon>Bacteria</taxon>
        <taxon>Pseudomonadati</taxon>
        <taxon>Pseudomonadota</taxon>
        <taxon>Gammaproteobacteria</taxon>
        <taxon>Vibrionales</taxon>
        <taxon>Vibrionaceae</taxon>
        <taxon>Veronia</taxon>
    </lineage>
</organism>
<evidence type="ECO:0000313" key="2">
    <source>
        <dbReference type="EMBL" id="ODA33798.1"/>
    </source>
</evidence>
<dbReference type="EMBL" id="LYBM01000013">
    <property type="protein sequence ID" value="ODA33798.1"/>
    <property type="molecule type" value="Genomic_DNA"/>
</dbReference>
<proteinExistence type="predicted"/>
<comment type="caution">
    <text evidence="2">The sequence shown here is derived from an EMBL/GenBank/DDBJ whole genome shotgun (WGS) entry which is preliminary data.</text>
</comment>
<dbReference type="GO" id="GO:0008294">
    <property type="term" value="F:calcium- and calmodulin-responsive adenylate cyclase activity"/>
    <property type="evidence" value="ECO:0007669"/>
    <property type="project" value="InterPro"/>
</dbReference>
<accession>A0A1C3EKN7</accession>
<keyword evidence="3" id="KW-1185">Reference proteome</keyword>
<feature type="domain" description="Anthrax toxin edema factor central" evidence="1">
    <location>
        <begin position="11"/>
        <end position="158"/>
    </location>
</feature>
<dbReference type="Gene3D" id="3.90.1760.10">
    <property type="entry name" value="Anthrax toxin, edema factor, central domain"/>
    <property type="match status" value="1"/>
</dbReference>
<dbReference type="GO" id="GO:0005576">
    <property type="term" value="C:extracellular region"/>
    <property type="evidence" value="ECO:0007669"/>
    <property type="project" value="InterPro"/>
</dbReference>
<dbReference type="InterPro" id="IPR035099">
    <property type="entry name" value="Anthrax_toxin_C-terminal"/>
</dbReference>
<evidence type="ECO:0000259" key="1">
    <source>
        <dbReference type="Pfam" id="PF03497"/>
    </source>
</evidence>
<dbReference type="Pfam" id="PF03497">
    <property type="entry name" value="Anthrax_toxA"/>
    <property type="match status" value="1"/>
</dbReference>
<sequence length="367" mass="41767">MSSLTEYRELAGFPKEHADIFQDISNKKNIVIISRELNPLCTDLMLDGYSSKGFHIKAKTCDWGPMAGFVPDDHRYTKAKQKISDQERAIIRAKKKGARSVPLFISTQRLYNLRDWNLVTLTVISSQKTYVTANADGTTFCLIRQTHMDNMWCICYDDRKDANNPNEKENIVRFFNLKLDGYLPVCGLTNPNEKPLTYKSAVCGDYDLWGIISPSNASNGYNDRLLPLHATLRPGTKESIINRCKGTPFLRPDNINVLADKKECKNSGNISLEIKKLGNEINSRIGQKVVMHSDYFGNPFGSIDFPLIFFTPKKPIVIINTIPELKCYLQKLQQDNYDITLNPQWYLSLLIKKKPENKDSLTIKGEA</sequence>
<dbReference type="Gene3D" id="3.30.70.1720">
    <property type="match status" value="1"/>
</dbReference>
<dbReference type="InterPro" id="IPR005165">
    <property type="entry name" value="Anthrax_toxin_edema_cen"/>
</dbReference>
<reference evidence="2 3" key="1">
    <citation type="submission" date="2016-05" db="EMBL/GenBank/DDBJ databases">
        <title>Genomic Taxonomy of the Vibrionaceae.</title>
        <authorList>
            <person name="Gomez-Gil B."/>
            <person name="Enciso-Ibarra J."/>
        </authorList>
    </citation>
    <scope>NUCLEOTIDE SEQUENCE [LARGE SCALE GENOMIC DNA]</scope>
    <source>
        <strain evidence="2 3">CAIM 1920</strain>
    </source>
</reference>
<gene>
    <name evidence="2" type="ORF">A8L45_09215</name>
</gene>
<name>A0A1C3EKN7_9GAMM</name>
<dbReference type="RefSeq" id="WP_068901498.1">
    <property type="nucleotide sequence ID" value="NZ_JBHUIF010000015.1"/>
</dbReference>
<dbReference type="AlphaFoldDB" id="A0A1C3EKN7"/>
<evidence type="ECO:0000313" key="3">
    <source>
        <dbReference type="Proteomes" id="UP000094936"/>
    </source>
</evidence>
<protein>
    <recommendedName>
        <fullName evidence="1">Anthrax toxin edema factor central domain-containing protein</fullName>
    </recommendedName>
</protein>